<protein>
    <submittedName>
        <fullName evidence="1">Uncharacterized protein</fullName>
    </submittedName>
</protein>
<dbReference type="AlphaFoldDB" id="H5SCS2"/>
<name>H5SCS2_9BACT</name>
<accession>H5SCS2</accession>
<dbReference type="EMBL" id="AP011672">
    <property type="protein sequence ID" value="BAL53958.1"/>
    <property type="molecule type" value="Genomic_DNA"/>
</dbReference>
<organism evidence="1">
    <name type="scientific">uncultured Planctomycetota bacterium</name>
    <dbReference type="NCBI Taxonomy" id="120965"/>
    <lineage>
        <taxon>Bacteria</taxon>
        <taxon>Pseudomonadati</taxon>
        <taxon>Planctomycetota</taxon>
        <taxon>environmental samples</taxon>
    </lineage>
</organism>
<reference evidence="1" key="2">
    <citation type="journal article" date="2012" name="PLoS ONE">
        <title>A Deeply Branching Thermophilic Bacterium with an Ancient Acetyl-CoA Pathway Dominates a Subsurface Ecosystem.</title>
        <authorList>
            <person name="Takami H."/>
            <person name="Noguchi H."/>
            <person name="Takaki Y."/>
            <person name="Uchiyama I."/>
            <person name="Toyoda A."/>
            <person name="Nishi S."/>
            <person name="Chee G.-J."/>
            <person name="Arai W."/>
            <person name="Nunoura T."/>
            <person name="Itoh T."/>
            <person name="Hattori M."/>
            <person name="Takai K."/>
        </authorList>
    </citation>
    <scope>NUCLEOTIDE SEQUENCE</scope>
</reference>
<proteinExistence type="predicted"/>
<gene>
    <name evidence="1" type="ORF">HGMM_F11F07C30</name>
</gene>
<evidence type="ECO:0000313" key="1">
    <source>
        <dbReference type="EMBL" id="BAL53958.1"/>
    </source>
</evidence>
<reference evidence="1" key="1">
    <citation type="journal article" date="2005" name="Environ. Microbiol.">
        <title>Genetic and functional properties of uncultivated thermophilic crenarchaeotes from a subsurface gold mine as revealed by analysis of genome fragments.</title>
        <authorList>
            <person name="Nunoura T."/>
            <person name="Hirayama H."/>
            <person name="Takami H."/>
            <person name="Oida H."/>
            <person name="Nishi S."/>
            <person name="Shimamura S."/>
            <person name="Suzuki Y."/>
            <person name="Inagaki F."/>
            <person name="Takai K."/>
            <person name="Nealson K.H."/>
            <person name="Horikoshi K."/>
        </authorList>
    </citation>
    <scope>NUCLEOTIDE SEQUENCE</scope>
</reference>
<sequence length="176" mass="19428">MVLVFDVSNWNIGIVVESIPAVGADFAVVQLESAPNQVPVLIEPDPSSGMIVNIPLVAYKLLIASLFADASFWQAKAQKLKHDKVFLNDIRAVPALAPNHDKIVQYTYGIAKAHNRSITSRYALAFTTFVRPNIPQDEKDPIQFNPRMAWFGRICLGPSWQGHKFSGNCCAAQSSF</sequence>